<dbReference type="PANTHER" id="PTHR30154:SF53">
    <property type="entry name" value="HTH-TYPE TRANSCRIPTIONAL REGULATOR LRPC"/>
    <property type="match status" value="1"/>
</dbReference>
<dbReference type="InterPro" id="IPR036388">
    <property type="entry name" value="WH-like_DNA-bd_sf"/>
</dbReference>
<evidence type="ECO:0000256" key="3">
    <source>
        <dbReference type="ARBA" id="ARBA00023163"/>
    </source>
</evidence>
<dbReference type="PANTHER" id="PTHR30154">
    <property type="entry name" value="LEUCINE-RESPONSIVE REGULATORY PROTEIN"/>
    <property type="match status" value="1"/>
</dbReference>
<dbReference type="PRINTS" id="PR00033">
    <property type="entry name" value="HTHASNC"/>
</dbReference>
<comment type="caution">
    <text evidence="6">The sequence shown here is derived from an EMBL/GenBank/DDBJ whole genome shotgun (WGS) entry which is preliminary data.</text>
</comment>
<keyword evidence="7" id="KW-1185">Reference proteome</keyword>
<dbReference type="InterPro" id="IPR019888">
    <property type="entry name" value="Tscrpt_reg_AsnC-like"/>
</dbReference>
<keyword evidence="3" id="KW-0804">Transcription</keyword>
<evidence type="ECO:0000259" key="5">
    <source>
        <dbReference type="PROSITE" id="PS50956"/>
    </source>
</evidence>
<dbReference type="InterPro" id="IPR000485">
    <property type="entry name" value="AsnC-type_HTH_dom"/>
</dbReference>
<gene>
    <name evidence="6" type="ORF">GCM10025862_40210</name>
</gene>
<feature type="region of interest" description="Disordered" evidence="4">
    <location>
        <begin position="69"/>
        <end position="96"/>
    </location>
</feature>
<organism evidence="6 7">
    <name type="scientific">Arsenicicoccus piscis</name>
    <dbReference type="NCBI Taxonomy" id="673954"/>
    <lineage>
        <taxon>Bacteria</taxon>
        <taxon>Bacillati</taxon>
        <taxon>Actinomycetota</taxon>
        <taxon>Actinomycetes</taxon>
        <taxon>Micrococcales</taxon>
        <taxon>Intrasporangiaceae</taxon>
        <taxon>Arsenicicoccus</taxon>
    </lineage>
</organism>
<keyword evidence="2" id="KW-0238">DNA-binding</keyword>
<dbReference type="EMBL" id="BSUJ01000002">
    <property type="protein sequence ID" value="GMA22000.1"/>
    <property type="molecule type" value="Genomic_DNA"/>
</dbReference>
<evidence type="ECO:0000313" key="7">
    <source>
        <dbReference type="Proteomes" id="UP001157109"/>
    </source>
</evidence>
<dbReference type="CDD" id="cd00090">
    <property type="entry name" value="HTH_ARSR"/>
    <property type="match status" value="1"/>
</dbReference>
<evidence type="ECO:0000313" key="6">
    <source>
        <dbReference type="EMBL" id="GMA22000.1"/>
    </source>
</evidence>
<evidence type="ECO:0000256" key="1">
    <source>
        <dbReference type="ARBA" id="ARBA00023015"/>
    </source>
</evidence>
<dbReference type="Pfam" id="PF13404">
    <property type="entry name" value="HTH_AsnC-type"/>
    <property type="match status" value="1"/>
</dbReference>
<evidence type="ECO:0000256" key="2">
    <source>
        <dbReference type="ARBA" id="ARBA00023125"/>
    </source>
</evidence>
<dbReference type="SUPFAM" id="SSF46785">
    <property type="entry name" value="Winged helix' DNA-binding domain"/>
    <property type="match status" value="1"/>
</dbReference>
<proteinExistence type="predicted"/>
<dbReference type="Gene3D" id="1.10.10.10">
    <property type="entry name" value="Winged helix-like DNA-binding domain superfamily/Winged helix DNA-binding domain"/>
    <property type="match status" value="1"/>
</dbReference>
<dbReference type="RefSeq" id="WP_431308247.1">
    <property type="nucleotide sequence ID" value="NZ_BSUJ01000002.1"/>
</dbReference>
<name>A0ABQ6HTZ9_9MICO</name>
<sequence>MDEQIVELLSKDGRMSYTDLGKATGLSTSAIHQRVRRLEERQVITGYRAVVDPEQAGLPLAAFIAIAPSTSPPPTTSLTGCGTSARSRRATRWPAT</sequence>
<dbReference type="InterPro" id="IPR036390">
    <property type="entry name" value="WH_DNA-bd_sf"/>
</dbReference>
<dbReference type="SMART" id="SM00344">
    <property type="entry name" value="HTH_ASNC"/>
    <property type="match status" value="1"/>
</dbReference>
<protein>
    <recommendedName>
        <fullName evidence="5">HTH asnC-type domain-containing protein</fullName>
    </recommendedName>
</protein>
<keyword evidence="1" id="KW-0805">Transcription regulation</keyword>
<reference evidence="7" key="1">
    <citation type="journal article" date="2019" name="Int. J. Syst. Evol. Microbiol.">
        <title>The Global Catalogue of Microorganisms (GCM) 10K type strain sequencing project: providing services to taxonomists for standard genome sequencing and annotation.</title>
        <authorList>
            <consortium name="The Broad Institute Genomics Platform"/>
            <consortium name="The Broad Institute Genome Sequencing Center for Infectious Disease"/>
            <person name="Wu L."/>
            <person name="Ma J."/>
        </authorList>
    </citation>
    <scope>NUCLEOTIDE SEQUENCE [LARGE SCALE GENOMIC DNA]</scope>
    <source>
        <strain evidence="7">NBRC 105830</strain>
    </source>
</reference>
<accession>A0ABQ6HTZ9</accession>
<dbReference type="Proteomes" id="UP001157109">
    <property type="component" value="Unassembled WGS sequence"/>
</dbReference>
<dbReference type="InterPro" id="IPR011991">
    <property type="entry name" value="ArsR-like_HTH"/>
</dbReference>
<dbReference type="PROSITE" id="PS50956">
    <property type="entry name" value="HTH_ASNC_2"/>
    <property type="match status" value="1"/>
</dbReference>
<evidence type="ECO:0000256" key="4">
    <source>
        <dbReference type="SAM" id="MobiDB-lite"/>
    </source>
</evidence>
<feature type="compositionally biased region" description="Basic residues" evidence="4">
    <location>
        <begin position="86"/>
        <end position="96"/>
    </location>
</feature>
<feature type="domain" description="HTH asnC-type" evidence="5">
    <location>
        <begin position="1"/>
        <end position="59"/>
    </location>
</feature>